<evidence type="ECO:0000256" key="2">
    <source>
        <dbReference type="ARBA" id="ARBA00022448"/>
    </source>
</evidence>
<dbReference type="OMA" id="KCWRTEG"/>
<keyword evidence="2" id="KW-0813">Transport</keyword>
<dbReference type="EMBL" id="KB468124">
    <property type="protein sequence ID" value="PCH42311.1"/>
    <property type="molecule type" value="Genomic_DNA"/>
</dbReference>
<proteinExistence type="predicted"/>
<keyword evidence="6" id="KW-0496">Mitochondrion</keyword>
<evidence type="ECO:0000256" key="3">
    <source>
        <dbReference type="ARBA" id="ARBA00022660"/>
    </source>
</evidence>
<evidence type="ECO:0000313" key="9">
    <source>
        <dbReference type="Proteomes" id="UP000218811"/>
    </source>
</evidence>
<dbReference type="STRING" id="742152.A0A2H3JKC6"/>
<evidence type="ECO:0000256" key="5">
    <source>
        <dbReference type="ARBA" id="ARBA00022982"/>
    </source>
</evidence>
<organism evidence="8 9">
    <name type="scientific">Wolfiporia cocos (strain MD-104)</name>
    <name type="common">Brown rot fungus</name>
    <dbReference type="NCBI Taxonomy" id="742152"/>
    <lineage>
        <taxon>Eukaryota</taxon>
        <taxon>Fungi</taxon>
        <taxon>Dikarya</taxon>
        <taxon>Basidiomycota</taxon>
        <taxon>Agaricomycotina</taxon>
        <taxon>Agaricomycetes</taxon>
        <taxon>Polyporales</taxon>
        <taxon>Phaeolaceae</taxon>
        <taxon>Wolfiporia</taxon>
    </lineage>
</organism>
<dbReference type="Proteomes" id="UP000218811">
    <property type="component" value="Unassembled WGS sequence"/>
</dbReference>
<keyword evidence="9" id="KW-1185">Reference proteome</keyword>
<dbReference type="GO" id="GO:0005743">
    <property type="term" value="C:mitochondrial inner membrane"/>
    <property type="evidence" value="ECO:0007669"/>
    <property type="project" value="UniProtKB-SubCell"/>
</dbReference>
<evidence type="ECO:0000256" key="6">
    <source>
        <dbReference type="ARBA" id="ARBA00023128"/>
    </source>
</evidence>
<dbReference type="InterPro" id="IPR039993">
    <property type="entry name" value="NDUFB10"/>
</dbReference>
<evidence type="ECO:0008006" key="10">
    <source>
        <dbReference type="Google" id="ProtNLM"/>
    </source>
</evidence>
<gene>
    <name evidence="8" type="ORF">WOLCODRAFT_152337</name>
</gene>
<keyword evidence="7" id="KW-0472">Membrane</keyword>
<dbReference type="PANTHER" id="PTHR13094">
    <property type="entry name" value="NADH-UBIQUINONE OXIDOREDUCTASE PDSW SUBUNIT"/>
    <property type="match status" value="1"/>
</dbReference>
<dbReference type="PANTHER" id="PTHR13094:SF1">
    <property type="entry name" value="NADH DEHYDROGENASE [UBIQUINONE] 1 BETA SUBCOMPLEX SUBUNIT 10"/>
    <property type="match status" value="1"/>
</dbReference>
<dbReference type="AlphaFoldDB" id="A0A2H3JKC6"/>
<comment type="subcellular location">
    <subcellularLocation>
        <location evidence="1">Mitochondrion inner membrane</location>
        <topology evidence="1">Peripheral membrane protein</topology>
        <orientation evidence="1">Matrix side</orientation>
    </subcellularLocation>
</comment>
<keyword evidence="3" id="KW-0679">Respiratory chain</keyword>
<accession>A0A2H3JKC6</accession>
<sequence length="75" mass="8986">MEARAEELQARINERNEIIRESWIRAMEAKIVRDNMNKCYRIEGVNHGEKCKHLVERYAAMLHENRVKGYKEIDV</sequence>
<evidence type="ECO:0000256" key="1">
    <source>
        <dbReference type="ARBA" id="ARBA00004443"/>
    </source>
</evidence>
<name>A0A2H3JKC6_WOLCO</name>
<evidence type="ECO:0000256" key="4">
    <source>
        <dbReference type="ARBA" id="ARBA00022792"/>
    </source>
</evidence>
<reference evidence="8 9" key="1">
    <citation type="journal article" date="2012" name="Science">
        <title>The Paleozoic origin of enzymatic lignin decomposition reconstructed from 31 fungal genomes.</title>
        <authorList>
            <person name="Floudas D."/>
            <person name="Binder M."/>
            <person name="Riley R."/>
            <person name="Barry K."/>
            <person name="Blanchette R.A."/>
            <person name="Henrissat B."/>
            <person name="Martinez A.T."/>
            <person name="Otillar R."/>
            <person name="Spatafora J.W."/>
            <person name="Yadav J.S."/>
            <person name="Aerts A."/>
            <person name="Benoit I."/>
            <person name="Boyd A."/>
            <person name="Carlson A."/>
            <person name="Copeland A."/>
            <person name="Coutinho P.M."/>
            <person name="de Vries R.P."/>
            <person name="Ferreira P."/>
            <person name="Findley K."/>
            <person name="Foster B."/>
            <person name="Gaskell J."/>
            <person name="Glotzer D."/>
            <person name="Gorecki P."/>
            <person name="Heitman J."/>
            <person name="Hesse C."/>
            <person name="Hori C."/>
            <person name="Igarashi K."/>
            <person name="Jurgens J.A."/>
            <person name="Kallen N."/>
            <person name="Kersten P."/>
            <person name="Kohler A."/>
            <person name="Kuees U."/>
            <person name="Kumar T.K.A."/>
            <person name="Kuo A."/>
            <person name="LaButti K."/>
            <person name="Larrondo L.F."/>
            <person name="Lindquist E."/>
            <person name="Ling A."/>
            <person name="Lombard V."/>
            <person name="Lucas S."/>
            <person name="Lundell T."/>
            <person name="Martin R."/>
            <person name="McLaughlin D.J."/>
            <person name="Morgenstern I."/>
            <person name="Morin E."/>
            <person name="Murat C."/>
            <person name="Nagy L.G."/>
            <person name="Nolan M."/>
            <person name="Ohm R.A."/>
            <person name="Patyshakuliyeva A."/>
            <person name="Rokas A."/>
            <person name="Ruiz-Duenas F.J."/>
            <person name="Sabat G."/>
            <person name="Salamov A."/>
            <person name="Samejima M."/>
            <person name="Schmutz J."/>
            <person name="Slot J.C."/>
            <person name="St John F."/>
            <person name="Stenlid J."/>
            <person name="Sun H."/>
            <person name="Sun S."/>
            <person name="Syed K."/>
            <person name="Tsang A."/>
            <person name="Wiebenga A."/>
            <person name="Young D."/>
            <person name="Pisabarro A."/>
            <person name="Eastwood D.C."/>
            <person name="Martin F."/>
            <person name="Cullen D."/>
            <person name="Grigoriev I.V."/>
            <person name="Hibbett D.S."/>
        </authorList>
    </citation>
    <scope>NUCLEOTIDE SEQUENCE [LARGE SCALE GENOMIC DNA]</scope>
    <source>
        <strain evidence="8 9">MD-104</strain>
    </source>
</reference>
<evidence type="ECO:0000256" key="7">
    <source>
        <dbReference type="ARBA" id="ARBA00023136"/>
    </source>
</evidence>
<dbReference type="OrthoDB" id="10252718at2759"/>
<keyword evidence="4" id="KW-0999">Mitochondrion inner membrane</keyword>
<keyword evidence="5" id="KW-0249">Electron transport</keyword>
<protein>
    <recommendedName>
        <fullName evidence="10">NADH-ubiquinone oxidoreductase 12 kDa subunit</fullName>
    </recommendedName>
</protein>
<evidence type="ECO:0000313" key="8">
    <source>
        <dbReference type="EMBL" id="PCH42311.1"/>
    </source>
</evidence>